<dbReference type="Proteomes" id="UP000075809">
    <property type="component" value="Unassembled WGS sequence"/>
</dbReference>
<accession>A0A151WY30</accession>
<feature type="non-terminal residue" evidence="1">
    <location>
        <position position="1"/>
    </location>
</feature>
<gene>
    <name evidence="1" type="ORF">ALC60_08198</name>
</gene>
<protein>
    <submittedName>
        <fullName evidence="1">Uncharacterized protein</fullName>
    </submittedName>
</protein>
<proteinExistence type="predicted"/>
<evidence type="ECO:0000313" key="1">
    <source>
        <dbReference type="EMBL" id="KYQ52667.1"/>
    </source>
</evidence>
<dbReference type="AlphaFoldDB" id="A0A151WY30"/>
<reference evidence="1 2" key="1">
    <citation type="submission" date="2015-09" db="EMBL/GenBank/DDBJ databases">
        <title>Trachymyrmex zeteki WGS genome.</title>
        <authorList>
            <person name="Nygaard S."/>
            <person name="Hu H."/>
            <person name="Boomsma J."/>
            <person name="Zhang G."/>
        </authorList>
    </citation>
    <scope>NUCLEOTIDE SEQUENCE [LARGE SCALE GENOMIC DNA]</scope>
    <source>
        <strain evidence="1">Tzet28-1</strain>
        <tissue evidence="1">Whole body</tissue>
    </source>
</reference>
<keyword evidence="2" id="KW-1185">Reference proteome</keyword>
<sequence length="96" mass="10587">GVKACIELSCEELGRFRFGFGSSSPEKNVSFLIGSLEESTVFSTICFNSSIIDLKMAANAVERLVKSRDKRASFRTAITAVWSAMKAKKNRYGPEN</sequence>
<dbReference type="EMBL" id="KQ982660">
    <property type="protein sequence ID" value="KYQ52667.1"/>
    <property type="molecule type" value="Genomic_DNA"/>
</dbReference>
<organism evidence="1 2">
    <name type="scientific">Mycetomoellerius zeteki</name>
    <dbReference type="NCBI Taxonomy" id="64791"/>
    <lineage>
        <taxon>Eukaryota</taxon>
        <taxon>Metazoa</taxon>
        <taxon>Ecdysozoa</taxon>
        <taxon>Arthropoda</taxon>
        <taxon>Hexapoda</taxon>
        <taxon>Insecta</taxon>
        <taxon>Pterygota</taxon>
        <taxon>Neoptera</taxon>
        <taxon>Endopterygota</taxon>
        <taxon>Hymenoptera</taxon>
        <taxon>Apocrita</taxon>
        <taxon>Aculeata</taxon>
        <taxon>Formicoidea</taxon>
        <taxon>Formicidae</taxon>
        <taxon>Myrmicinae</taxon>
        <taxon>Mycetomoellerius</taxon>
    </lineage>
</organism>
<name>A0A151WY30_9HYME</name>
<evidence type="ECO:0000313" key="2">
    <source>
        <dbReference type="Proteomes" id="UP000075809"/>
    </source>
</evidence>